<feature type="signal peptide" evidence="2">
    <location>
        <begin position="1"/>
        <end position="15"/>
    </location>
</feature>
<proteinExistence type="predicted"/>
<evidence type="ECO:0000256" key="1">
    <source>
        <dbReference type="SAM" id="MobiDB-lite"/>
    </source>
</evidence>
<feature type="region of interest" description="Disordered" evidence="1">
    <location>
        <begin position="40"/>
        <end position="60"/>
    </location>
</feature>
<comment type="caution">
    <text evidence="3">The sequence shown here is derived from an EMBL/GenBank/DDBJ whole genome shotgun (WGS) entry which is preliminary data.</text>
</comment>
<evidence type="ECO:0008006" key="5">
    <source>
        <dbReference type="Google" id="ProtNLM"/>
    </source>
</evidence>
<gene>
    <name evidence="3" type="ORF">PoB_005109900</name>
</gene>
<name>A0AAV4C0E2_9GAST</name>
<dbReference type="AlphaFoldDB" id="A0AAV4C0E2"/>
<sequence length="117" mass="13573">MLLPLIAFLFSLARTELRQRNRTRRFQKNEDTSKFSCVIKSTEGHPHPQSQVLDIGGPRTPGVQGRRVLVDLRSKLFREPSCHQSREEEQLMPKLTPRLISRHRSSCPKLAMNSSWH</sequence>
<dbReference type="Proteomes" id="UP000735302">
    <property type="component" value="Unassembled WGS sequence"/>
</dbReference>
<protein>
    <recommendedName>
        <fullName evidence="5">Secreted protein</fullName>
    </recommendedName>
</protein>
<organism evidence="3 4">
    <name type="scientific">Plakobranchus ocellatus</name>
    <dbReference type="NCBI Taxonomy" id="259542"/>
    <lineage>
        <taxon>Eukaryota</taxon>
        <taxon>Metazoa</taxon>
        <taxon>Spiralia</taxon>
        <taxon>Lophotrochozoa</taxon>
        <taxon>Mollusca</taxon>
        <taxon>Gastropoda</taxon>
        <taxon>Heterobranchia</taxon>
        <taxon>Euthyneura</taxon>
        <taxon>Panpulmonata</taxon>
        <taxon>Sacoglossa</taxon>
        <taxon>Placobranchoidea</taxon>
        <taxon>Plakobranchidae</taxon>
        <taxon>Plakobranchus</taxon>
    </lineage>
</organism>
<dbReference type="EMBL" id="BLXT01005617">
    <property type="protein sequence ID" value="GFO24594.1"/>
    <property type="molecule type" value="Genomic_DNA"/>
</dbReference>
<evidence type="ECO:0000313" key="4">
    <source>
        <dbReference type="Proteomes" id="UP000735302"/>
    </source>
</evidence>
<feature type="chain" id="PRO_5043842420" description="Secreted protein" evidence="2">
    <location>
        <begin position="16"/>
        <end position="117"/>
    </location>
</feature>
<keyword evidence="2" id="KW-0732">Signal</keyword>
<accession>A0AAV4C0E2</accession>
<evidence type="ECO:0000313" key="3">
    <source>
        <dbReference type="EMBL" id="GFO24594.1"/>
    </source>
</evidence>
<reference evidence="3 4" key="1">
    <citation type="journal article" date="2021" name="Elife">
        <title>Chloroplast acquisition without the gene transfer in kleptoplastic sea slugs, Plakobranchus ocellatus.</title>
        <authorList>
            <person name="Maeda T."/>
            <person name="Takahashi S."/>
            <person name="Yoshida T."/>
            <person name="Shimamura S."/>
            <person name="Takaki Y."/>
            <person name="Nagai Y."/>
            <person name="Toyoda A."/>
            <person name="Suzuki Y."/>
            <person name="Arimoto A."/>
            <person name="Ishii H."/>
            <person name="Satoh N."/>
            <person name="Nishiyama T."/>
            <person name="Hasebe M."/>
            <person name="Maruyama T."/>
            <person name="Minagawa J."/>
            <person name="Obokata J."/>
            <person name="Shigenobu S."/>
        </authorList>
    </citation>
    <scope>NUCLEOTIDE SEQUENCE [LARGE SCALE GENOMIC DNA]</scope>
</reference>
<keyword evidence="4" id="KW-1185">Reference proteome</keyword>
<evidence type="ECO:0000256" key="2">
    <source>
        <dbReference type="SAM" id="SignalP"/>
    </source>
</evidence>